<evidence type="ECO:0000256" key="1">
    <source>
        <dbReference type="SAM" id="MobiDB-lite"/>
    </source>
</evidence>
<dbReference type="AlphaFoldDB" id="A0A4Z2IF61"/>
<comment type="caution">
    <text evidence="2">The sequence shown here is derived from an EMBL/GenBank/DDBJ whole genome shotgun (WGS) entry which is preliminary data.</text>
</comment>
<protein>
    <submittedName>
        <fullName evidence="2">Uncharacterized protein</fullName>
    </submittedName>
</protein>
<evidence type="ECO:0000313" key="2">
    <source>
        <dbReference type="EMBL" id="TNN76094.1"/>
    </source>
</evidence>
<feature type="compositionally biased region" description="Low complexity" evidence="1">
    <location>
        <begin position="79"/>
        <end position="88"/>
    </location>
</feature>
<sequence length="216" mass="23328">MKSDEKCNSKPLPSPLLHHATLAAMDAAVMWEEELSSVDATPLSFFSSSSSSHCTPLSSVWRQGELLSGGERGGGGDGRSSSSSAASFTFTTASRRRSMACGSAGRMNWKHSWKHVRLCVSDLESMPSGVTFRDPISIARDIPGASRSITSRVAWREEEERGGGGGSVTSCGQIVNDILKKNKPRLKVKPLHRHPLWGYDIHGSSSNCRPEVVSLE</sequence>
<feature type="region of interest" description="Disordered" evidence="1">
    <location>
        <begin position="66"/>
        <end position="88"/>
    </location>
</feature>
<keyword evidence="3" id="KW-1185">Reference proteome</keyword>
<evidence type="ECO:0000313" key="3">
    <source>
        <dbReference type="Proteomes" id="UP000314294"/>
    </source>
</evidence>
<reference evidence="2 3" key="1">
    <citation type="submission" date="2019-03" db="EMBL/GenBank/DDBJ databases">
        <title>First draft genome of Liparis tanakae, snailfish: a comprehensive survey of snailfish specific genes.</title>
        <authorList>
            <person name="Kim W."/>
            <person name="Song I."/>
            <person name="Jeong J.-H."/>
            <person name="Kim D."/>
            <person name="Kim S."/>
            <person name="Ryu S."/>
            <person name="Song J.Y."/>
            <person name="Lee S.K."/>
        </authorList>
    </citation>
    <scope>NUCLEOTIDE SEQUENCE [LARGE SCALE GENOMIC DNA]</scope>
    <source>
        <tissue evidence="2">Muscle</tissue>
    </source>
</reference>
<accession>A0A4Z2IF61</accession>
<proteinExistence type="predicted"/>
<dbReference type="EMBL" id="SRLO01000096">
    <property type="protein sequence ID" value="TNN76094.1"/>
    <property type="molecule type" value="Genomic_DNA"/>
</dbReference>
<gene>
    <name evidence="2" type="ORF">EYF80_013625</name>
</gene>
<organism evidence="2 3">
    <name type="scientific">Liparis tanakae</name>
    <name type="common">Tanaka's snailfish</name>
    <dbReference type="NCBI Taxonomy" id="230148"/>
    <lineage>
        <taxon>Eukaryota</taxon>
        <taxon>Metazoa</taxon>
        <taxon>Chordata</taxon>
        <taxon>Craniata</taxon>
        <taxon>Vertebrata</taxon>
        <taxon>Euteleostomi</taxon>
        <taxon>Actinopterygii</taxon>
        <taxon>Neopterygii</taxon>
        <taxon>Teleostei</taxon>
        <taxon>Neoteleostei</taxon>
        <taxon>Acanthomorphata</taxon>
        <taxon>Eupercaria</taxon>
        <taxon>Perciformes</taxon>
        <taxon>Cottioidei</taxon>
        <taxon>Cottales</taxon>
        <taxon>Liparidae</taxon>
        <taxon>Liparis</taxon>
    </lineage>
</organism>
<name>A0A4Z2IF61_9TELE</name>
<dbReference type="Proteomes" id="UP000314294">
    <property type="component" value="Unassembled WGS sequence"/>
</dbReference>